<feature type="coiled-coil region" evidence="14">
    <location>
        <begin position="122"/>
        <end position="149"/>
    </location>
</feature>
<dbReference type="RefSeq" id="WP_187558613.1">
    <property type="nucleotide sequence ID" value="NZ_JACRTP010000003.1"/>
</dbReference>
<evidence type="ECO:0000256" key="14">
    <source>
        <dbReference type="SAM" id="Coils"/>
    </source>
</evidence>
<evidence type="ECO:0000313" key="19">
    <source>
        <dbReference type="Proteomes" id="UP000661649"/>
    </source>
</evidence>
<keyword evidence="19" id="KW-1185">Reference proteome</keyword>
<dbReference type="Gene3D" id="3.40.50.300">
    <property type="entry name" value="P-loop containing nucleotide triphosphate hydrolases"/>
    <property type="match status" value="3"/>
</dbReference>
<dbReference type="InterPro" id="IPR049035">
    <property type="entry name" value="ADDB_N"/>
</dbReference>
<dbReference type="Gene3D" id="3.90.320.10">
    <property type="match status" value="1"/>
</dbReference>
<sequence>MSLHFVFGASGAGKSYYIYQKIIRESIQNPKKQYLVLVPEQFTMQTQKELVRMHPRKGILNIDVLSFERLAFRVLEETGYLCEDVLEETGKSLVIRKVAQNHKKELSVLGEKMKRQGYISEMKSMVSELRQYEVSKEDMEKMLECAKDKPELYYKLKDIAVLYDGFFEYLEGKAITREEVLEVLGSVAGKSKKLKESILVLDGYTGFTPIQQNVLEKILPLCEEMYVTVTIGEGERPYVQSDATNLFYLSKQTVSRLCQTASRVGCPVDDVKIKGNARFFRQPALAFLEQNLFRSKRNCYTERQDSIRVLECANPKEEMEYVSGMIHRMVRQKKMRWRDFAVITADMDTYADYAKKMLERYEIPCFIDEKQTVLMNPFIEFLRACIDMLIENYSYESVFRFLRCGLLDLTEEEMDILENYMLGMGIKSWKKWQKEWTLAYRGENPEEVVKIEALRVRLMELLEGFTLRMKVRKATVSERVRAFYEFIVSCRIQQKLKKSEQYFEAHGEVGKAKEYSQIYAIVMDLFDKMMQVLGEESVSLREFKELLEAGLSEAKVGIIPPSTDQVLVGDMERTRLKDIQVLFFVGVNDGKIPREDGGGKILSELNREDLKLSEVALAPTAKENLYTQKFYLYLNLTKPSNQLFLSYSKQGADGEAILPSFLIGNLRKMFADLPVEKVRQNDSFAFEKTEQAFAYLAKGFQNIRKETPSKYWQELFLWFVSQEEWQERVKGLMESAFPKKIADNIGRSVAKALYGQILENSATRLELFAKCACAHFLSYGLELKERTAYEFNAMDMGNVLHSGLERFARHIKEQGVEWDEISLEEMEKLADSCVEEAVDFYGNTVLQSDARNAYMVNRVKRMIRRTVWALAKQMEQGEFKPSRFEVSFAMADSLESVNIALSEEETMKLKGRIDRVDVCEDSENVYVKVIDYKSGSTAFDLVALYHGLQLQLVLYLNAAMELEQRAHPDKNVLPAGIFYYNIKDPIVDCVEKESEESLNQRLLKQLRMNGLASADPEILKRLDKGLEEKGVSSNSIPVSINKSGGLSKTSSAVDEEHFELVSGYVKHKIQEIGQRILKGEASVSPYEMGQRNACQYCPYQGACGFDEKKEGCGYRRLAQVKSEEIWKGMEEQMQESEKAENEKGEKK</sequence>
<evidence type="ECO:0000256" key="4">
    <source>
        <dbReference type="ARBA" id="ARBA00022741"/>
    </source>
</evidence>
<reference evidence="18 19" key="1">
    <citation type="submission" date="2020-08" db="EMBL/GenBank/DDBJ databases">
        <title>Genome public.</title>
        <authorList>
            <person name="Liu C."/>
            <person name="Sun Q."/>
        </authorList>
    </citation>
    <scope>NUCLEOTIDE SEQUENCE [LARGE SCALE GENOMIC DNA]</scope>
    <source>
        <strain evidence="18 19">3_YM_SP_D4_24.mj</strain>
    </source>
</reference>
<dbReference type="InterPro" id="IPR014140">
    <property type="entry name" value="DNA_helicase_suAddB"/>
</dbReference>
<keyword evidence="9" id="KW-0067">ATP-binding</keyword>
<evidence type="ECO:0000313" key="18">
    <source>
        <dbReference type="EMBL" id="MBC8628617.1"/>
    </source>
</evidence>
<dbReference type="InterPro" id="IPR011335">
    <property type="entry name" value="Restrct_endonuc-II-like"/>
</dbReference>
<dbReference type="Proteomes" id="UP000661649">
    <property type="component" value="Unassembled WGS sequence"/>
</dbReference>
<keyword evidence="10" id="KW-0408">Iron</keyword>
<keyword evidence="13" id="KW-0234">DNA repair</keyword>
<proteinExistence type="predicted"/>
<keyword evidence="12" id="KW-0238">DNA-binding</keyword>
<evidence type="ECO:0000256" key="5">
    <source>
        <dbReference type="ARBA" id="ARBA00022763"/>
    </source>
</evidence>
<dbReference type="PANTHER" id="PTHR30591:SF1">
    <property type="entry name" value="RECBCD ENZYME SUBUNIT RECC"/>
    <property type="match status" value="1"/>
</dbReference>
<evidence type="ECO:0000256" key="1">
    <source>
        <dbReference type="ARBA" id="ARBA00022485"/>
    </source>
</evidence>
<evidence type="ECO:0000256" key="6">
    <source>
        <dbReference type="ARBA" id="ARBA00022801"/>
    </source>
</evidence>
<evidence type="ECO:0000256" key="7">
    <source>
        <dbReference type="ARBA" id="ARBA00022806"/>
    </source>
</evidence>
<keyword evidence="8" id="KW-0269">Exonuclease</keyword>
<feature type="domain" description="PD-(D/E)XK endonuclease-like" evidence="16">
    <location>
        <begin position="761"/>
        <end position="1103"/>
    </location>
</feature>
<keyword evidence="4" id="KW-0547">Nucleotide-binding</keyword>
<dbReference type="SUPFAM" id="SSF52980">
    <property type="entry name" value="Restriction endonuclease-like"/>
    <property type="match status" value="1"/>
</dbReference>
<evidence type="ECO:0000256" key="2">
    <source>
        <dbReference type="ARBA" id="ARBA00022722"/>
    </source>
</evidence>
<accession>A0ABR7PB14</accession>
<evidence type="ECO:0000256" key="12">
    <source>
        <dbReference type="ARBA" id="ARBA00023125"/>
    </source>
</evidence>
<dbReference type="SUPFAM" id="SSF52540">
    <property type="entry name" value="P-loop containing nucleoside triphosphate hydrolases"/>
    <property type="match status" value="1"/>
</dbReference>
<dbReference type="InterPro" id="IPR011604">
    <property type="entry name" value="PDDEXK-like_dom_sf"/>
</dbReference>
<name>A0ABR7PB14_9FIRM</name>
<evidence type="ECO:0000259" key="17">
    <source>
        <dbReference type="Pfam" id="PF21445"/>
    </source>
</evidence>
<keyword evidence="14" id="KW-0175">Coiled coil</keyword>
<comment type="caution">
    <text evidence="18">The sequence shown here is derived from an EMBL/GenBank/DDBJ whole genome shotgun (WGS) entry which is preliminary data.</text>
</comment>
<evidence type="ECO:0000259" key="16">
    <source>
        <dbReference type="Pfam" id="PF12705"/>
    </source>
</evidence>
<protein>
    <submittedName>
        <fullName evidence="18">Helicase-exonuclease AddAB subunit AddB</fullName>
    </submittedName>
</protein>
<dbReference type="Pfam" id="PF21445">
    <property type="entry name" value="ADDB_N"/>
    <property type="match status" value="1"/>
</dbReference>
<keyword evidence="5" id="KW-0227">DNA damage</keyword>
<feature type="region of interest" description="Disordered" evidence="15">
    <location>
        <begin position="1128"/>
        <end position="1147"/>
    </location>
</feature>
<dbReference type="GO" id="GO:0004386">
    <property type="term" value="F:helicase activity"/>
    <property type="evidence" value="ECO:0007669"/>
    <property type="project" value="UniProtKB-KW"/>
</dbReference>
<evidence type="ECO:0000256" key="9">
    <source>
        <dbReference type="ARBA" id="ARBA00022840"/>
    </source>
</evidence>
<keyword evidence="6" id="KW-0378">Hydrolase</keyword>
<keyword evidence="11" id="KW-0411">Iron-sulfur</keyword>
<dbReference type="NCBIfam" id="TIGR02773">
    <property type="entry name" value="addB_Gpos"/>
    <property type="match status" value="1"/>
</dbReference>
<dbReference type="EMBL" id="JACRTP010000003">
    <property type="protein sequence ID" value="MBC8628617.1"/>
    <property type="molecule type" value="Genomic_DNA"/>
</dbReference>
<evidence type="ECO:0000256" key="13">
    <source>
        <dbReference type="ARBA" id="ARBA00023204"/>
    </source>
</evidence>
<evidence type="ECO:0000256" key="11">
    <source>
        <dbReference type="ARBA" id="ARBA00023014"/>
    </source>
</evidence>
<evidence type="ECO:0000256" key="15">
    <source>
        <dbReference type="SAM" id="MobiDB-lite"/>
    </source>
</evidence>
<keyword evidence="7 18" id="KW-0347">Helicase</keyword>
<dbReference type="PANTHER" id="PTHR30591">
    <property type="entry name" value="RECBCD ENZYME SUBUNIT RECC"/>
    <property type="match status" value="1"/>
</dbReference>
<evidence type="ECO:0000256" key="3">
    <source>
        <dbReference type="ARBA" id="ARBA00022723"/>
    </source>
</evidence>
<organism evidence="18 19">
    <name type="scientific">Blautia stercoris</name>
    <dbReference type="NCBI Taxonomy" id="871664"/>
    <lineage>
        <taxon>Bacteria</taxon>
        <taxon>Bacillati</taxon>
        <taxon>Bacillota</taxon>
        <taxon>Clostridia</taxon>
        <taxon>Lachnospirales</taxon>
        <taxon>Lachnospiraceae</taxon>
        <taxon>Blautia</taxon>
    </lineage>
</organism>
<feature type="domain" description="ATP-dependent helicase/deoxyribonuclease subunit B N-terminal" evidence="17">
    <location>
        <begin position="5"/>
        <end position="289"/>
    </location>
</feature>
<keyword evidence="2" id="KW-0540">Nuclease</keyword>
<keyword evidence="1" id="KW-0004">4Fe-4S</keyword>
<dbReference type="Pfam" id="PF12705">
    <property type="entry name" value="PDDEXK_1"/>
    <property type="match status" value="1"/>
</dbReference>
<dbReference type="InterPro" id="IPR027417">
    <property type="entry name" value="P-loop_NTPase"/>
</dbReference>
<dbReference type="InterPro" id="IPR038726">
    <property type="entry name" value="PDDEXK_AddAB-type"/>
</dbReference>
<evidence type="ECO:0000256" key="10">
    <source>
        <dbReference type="ARBA" id="ARBA00023004"/>
    </source>
</evidence>
<keyword evidence="3" id="KW-0479">Metal-binding</keyword>
<gene>
    <name evidence="18" type="primary">addB</name>
    <name evidence="18" type="ORF">H8712_08305</name>
</gene>
<evidence type="ECO:0000256" key="8">
    <source>
        <dbReference type="ARBA" id="ARBA00022839"/>
    </source>
</evidence>